<evidence type="ECO:0000313" key="3">
    <source>
        <dbReference type="Proteomes" id="UP000619238"/>
    </source>
</evidence>
<dbReference type="PROSITE" id="PS51257">
    <property type="entry name" value="PROKAR_LIPOPROTEIN"/>
    <property type="match status" value="1"/>
</dbReference>
<keyword evidence="3" id="KW-1185">Reference proteome</keyword>
<accession>A0ABR7QAM0</accession>
<evidence type="ECO:0000313" key="2">
    <source>
        <dbReference type="EMBL" id="MBC8755624.1"/>
    </source>
</evidence>
<evidence type="ECO:0000256" key="1">
    <source>
        <dbReference type="SAM" id="SignalP"/>
    </source>
</evidence>
<comment type="caution">
    <text evidence="2">The sequence shown here is derived from an EMBL/GenBank/DDBJ whole genome shotgun (WGS) entry which is preliminary data.</text>
</comment>
<name>A0ABR7QAM0_9FLAO</name>
<sequence>MNRFKKTLAGASAILLMVLGFVACDDDFSTVGGEIIENNNFSTDLFSETMIQAYNKRLNPVQTNGLPVYQLGTNADPVFGTTFSSLTVQASLVTGTEDPEFGDLSQAEEDADLTDFEEDETVTEVWLNIPFFSTRSLNDDNEIEVAVDSLYGDTDAPFTLRIQELTYYLRNIDADGNPQAYFSDEDYSTSVGITLFEDTAYVINQEEIEVIEVDANGETVFDDEGIAVIEETLSPRIRVPLDAAFFQQRIIDNEGSIKLSNNNVFRAEDLFRGLHITAENAQALMLLDFQNANIEIDYVYQKTETQGNTDPADDEAVPTKASFALSLSSSNIVNTFSTPTFGQDVTANEDNLFVKGGEGSMSIIELFGPDTDANGVADQLEEIRENGWIINDANLVFYVNNTLQVETAQDPQRIYLYNLDDAIPLQDYLVDQTVNASSPSLSKAVHGGILERDDAGNATQYKIRITEHINNVIRRDSTNVKLGLVSSSDIRIISSGQVETTGSEFDFVPTVSIMNPFGTVLHGSTPASPEDKRLKLEIFYSIPESN</sequence>
<gene>
    <name evidence="2" type="ORF">H2O64_13180</name>
</gene>
<proteinExistence type="predicted"/>
<feature type="chain" id="PRO_5045164524" evidence="1">
    <location>
        <begin position="24"/>
        <end position="546"/>
    </location>
</feature>
<dbReference type="InterPro" id="IPR025366">
    <property type="entry name" value="DUF4270"/>
</dbReference>
<dbReference type="RefSeq" id="WP_187562670.1">
    <property type="nucleotide sequence ID" value="NZ_JACGWS010000007.1"/>
</dbReference>
<keyword evidence="1" id="KW-0732">Signal</keyword>
<dbReference type="EMBL" id="JACGWS010000007">
    <property type="protein sequence ID" value="MBC8755624.1"/>
    <property type="molecule type" value="Genomic_DNA"/>
</dbReference>
<protein>
    <submittedName>
        <fullName evidence="2">DUF4270 domain-containing protein</fullName>
    </submittedName>
</protein>
<dbReference type="Proteomes" id="UP000619238">
    <property type="component" value="Unassembled WGS sequence"/>
</dbReference>
<dbReference type="Pfam" id="PF14092">
    <property type="entry name" value="DUF4270"/>
    <property type="match status" value="1"/>
</dbReference>
<reference evidence="2 3" key="1">
    <citation type="submission" date="2020-07" db="EMBL/GenBank/DDBJ databases">
        <title>Description of Kordia aestuariivivens sp. nov., isolated from a tidal flat.</title>
        <authorList>
            <person name="Park S."/>
            <person name="Yoon J.-H."/>
        </authorList>
    </citation>
    <scope>NUCLEOTIDE SEQUENCE [LARGE SCALE GENOMIC DNA]</scope>
    <source>
        <strain evidence="2 3">YSTF-M3</strain>
    </source>
</reference>
<feature type="signal peptide" evidence="1">
    <location>
        <begin position="1"/>
        <end position="23"/>
    </location>
</feature>
<organism evidence="2 3">
    <name type="scientific">Kordia aestuariivivens</name>
    <dbReference type="NCBI Taxonomy" id="2759037"/>
    <lineage>
        <taxon>Bacteria</taxon>
        <taxon>Pseudomonadati</taxon>
        <taxon>Bacteroidota</taxon>
        <taxon>Flavobacteriia</taxon>
        <taxon>Flavobacteriales</taxon>
        <taxon>Flavobacteriaceae</taxon>
        <taxon>Kordia</taxon>
    </lineage>
</organism>